<comment type="catalytic activity">
    <reaction evidence="10">
        <text>a 5,6-dihydrouridine in mRNA + NAD(+) = a uridine in mRNA + NADH + H(+)</text>
        <dbReference type="Rhea" id="RHEA:69851"/>
        <dbReference type="Rhea" id="RHEA-COMP:14658"/>
        <dbReference type="Rhea" id="RHEA-COMP:17789"/>
        <dbReference type="ChEBI" id="CHEBI:15378"/>
        <dbReference type="ChEBI" id="CHEBI:57540"/>
        <dbReference type="ChEBI" id="CHEBI:57945"/>
        <dbReference type="ChEBI" id="CHEBI:65315"/>
        <dbReference type="ChEBI" id="CHEBI:74443"/>
    </reaction>
    <physiologicalReaction direction="right-to-left" evidence="10">
        <dbReference type="Rhea" id="RHEA:69853"/>
    </physiologicalReaction>
</comment>
<evidence type="ECO:0000256" key="9">
    <source>
        <dbReference type="ARBA" id="ARBA00048266"/>
    </source>
</evidence>
<dbReference type="AlphaFoldDB" id="A0A7S3JSM8"/>
<proteinExistence type="inferred from homology"/>
<evidence type="ECO:0000256" key="10">
    <source>
        <dbReference type="ARBA" id="ARBA00048342"/>
    </source>
</evidence>
<evidence type="ECO:0000259" key="14">
    <source>
        <dbReference type="Pfam" id="PF01207"/>
    </source>
</evidence>
<comment type="cofactor">
    <cofactor evidence="1">
        <name>FMN</name>
        <dbReference type="ChEBI" id="CHEBI:58210"/>
    </cofactor>
</comment>
<evidence type="ECO:0000256" key="3">
    <source>
        <dbReference type="ARBA" id="ARBA00012376"/>
    </source>
</evidence>
<dbReference type="PANTHER" id="PTHR45846">
    <property type="entry name" value="TRNA-DIHYDROURIDINE(47) SYNTHASE [NAD(P)(+)]-LIKE"/>
    <property type="match status" value="1"/>
</dbReference>
<keyword evidence="7" id="KW-0521">NADP</keyword>
<dbReference type="EMBL" id="HBIJ01006269">
    <property type="protein sequence ID" value="CAE0363656.1"/>
    <property type="molecule type" value="Transcribed_RNA"/>
</dbReference>
<evidence type="ECO:0000256" key="1">
    <source>
        <dbReference type="ARBA" id="ARBA00001917"/>
    </source>
</evidence>
<dbReference type="PROSITE" id="PS01136">
    <property type="entry name" value="UPF0034"/>
    <property type="match status" value="1"/>
</dbReference>
<organism evidence="15">
    <name type="scientific">Aureoumbra lagunensis</name>
    <dbReference type="NCBI Taxonomy" id="44058"/>
    <lineage>
        <taxon>Eukaryota</taxon>
        <taxon>Sar</taxon>
        <taxon>Stramenopiles</taxon>
        <taxon>Ochrophyta</taxon>
        <taxon>Pelagophyceae</taxon>
        <taxon>Pelagomonadales</taxon>
        <taxon>Aureoumbra</taxon>
    </lineage>
</organism>
<comment type="catalytic activity">
    <reaction evidence="11">
        <text>a 5,6-dihydrouridine in mRNA + NADP(+) = a uridine in mRNA + NADPH + H(+)</text>
        <dbReference type="Rhea" id="RHEA:69855"/>
        <dbReference type="Rhea" id="RHEA-COMP:14658"/>
        <dbReference type="Rhea" id="RHEA-COMP:17789"/>
        <dbReference type="ChEBI" id="CHEBI:15378"/>
        <dbReference type="ChEBI" id="CHEBI:57783"/>
        <dbReference type="ChEBI" id="CHEBI:58349"/>
        <dbReference type="ChEBI" id="CHEBI:65315"/>
        <dbReference type="ChEBI" id="CHEBI:74443"/>
    </reaction>
    <physiologicalReaction direction="right-to-left" evidence="11">
        <dbReference type="Rhea" id="RHEA:69857"/>
    </physiologicalReaction>
</comment>
<feature type="region of interest" description="Disordered" evidence="13">
    <location>
        <begin position="504"/>
        <end position="527"/>
    </location>
</feature>
<evidence type="ECO:0000256" key="7">
    <source>
        <dbReference type="ARBA" id="ARBA00022857"/>
    </source>
</evidence>
<feature type="compositionally biased region" description="Low complexity" evidence="13">
    <location>
        <begin position="504"/>
        <end position="518"/>
    </location>
</feature>
<dbReference type="GO" id="GO:0050660">
    <property type="term" value="F:flavin adenine dinucleotide binding"/>
    <property type="evidence" value="ECO:0007669"/>
    <property type="project" value="InterPro"/>
</dbReference>
<evidence type="ECO:0000256" key="6">
    <source>
        <dbReference type="ARBA" id="ARBA00022694"/>
    </source>
</evidence>
<dbReference type="PANTHER" id="PTHR45846:SF1">
    <property type="entry name" value="TRNA-DIHYDROURIDINE(47) SYNTHASE [NAD(P)(+)]-LIKE"/>
    <property type="match status" value="1"/>
</dbReference>
<reference evidence="15" key="1">
    <citation type="submission" date="2021-01" db="EMBL/GenBank/DDBJ databases">
        <authorList>
            <person name="Corre E."/>
            <person name="Pelletier E."/>
            <person name="Niang G."/>
            <person name="Scheremetjew M."/>
            <person name="Finn R."/>
            <person name="Kale V."/>
            <person name="Holt S."/>
            <person name="Cochrane G."/>
            <person name="Meng A."/>
            <person name="Brown T."/>
            <person name="Cohen L."/>
        </authorList>
    </citation>
    <scope>NUCLEOTIDE SEQUENCE</scope>
    <source>
        <strain evidence="15">CCMP1510</strain>
    </source>
</reference>
<dbReference type="GO" id="GO:0003723">
    <property type="term" value="F:RNA binding"/>
    <property type="evidence" value="ECO:0007669"/>
    <property type="project" value="TreeGrafter"/>
</dbReference>
<evidence type="ECO:0000256" key="2">
    <source>
        <dbReference type="ARBA" id="ARBA00005451"/>
    </source>
</evidence>
<dbReference type="GO" id="GO:0102265">
    <property type="term" value="F:tRNA-dihydrouridine47 synthase activity"/>
    <property type="evidence" value="ECO:0007669"/>
    <property type="project" value="UniProtKB-EC"/>
</dbReference>
<protein>
    <recommendedName>
        <fullName evidence="3">tRNA-dihydrouridine(47) synthase [NAD(P)(+)]</fullName>
        <ecNumber evidence="3">1.3.1.89</ecNumber>
    </recommendedName>
</protein>
<comment type="catalytic activity">
    <reaction evidence="9">
        <text>5,6-dihydrouridine(47) in tRNA + NAD(+) = uridine(47) in tRNA + NADH + H(+)</text>
        <dbReference type="Rhea" id="RHEA:53364"/>
        <dbReference type="Rhea" id="RHEA-COMP:13539"/>
        <dbReference type="Rhea" id="RHEA-COMP:13540"/>
        <dbReference type="ChEBI" id="CHEBI:15378"/>
        <dbReference type="ChEBI" id="CHEBI:57540"/>
        <dbReference type="ChEBI" id="CHEBI:57945"/>
        <dbReference type="ChEBI" id="CHEBI:65315"/>
        <dbReference type="ChEBI" id="CHEBI:74443"/>
        <dbReference type="EC" id="1.3.1.89"/>
    </reaction>
    <physiologicalReaction direction="right-to-left" evidence="9">
        <dbReference type="Rhea" id="RHEA:53366"/>
    </physiologicalReaction>
</comment>
<dbReference type="InterPro" id="IPR018517">
    <property type="entry name" value="tRNA_hU_synthase_CS"/>
</dbReference>
<feature type="domain" description="DUS-like FMN-binding" evidence="14">
    <location>
        <begin position="146"/>
        <end position="394"/>
    </location>
</feature>
<evidence type="ECO:0000256" key="4">
    <source>
        <dbReference type="ARBA" id="ARBA00022630"/>
    </source>
</evidence>
<keyword evidence="8" id="KW-0560">Oxidoreductase</keyword>
<accession>A0A7S3JSM8</accession>
<sequence>MENGQETKEEKEKRLNDLAKRNIQPVKREYLIIEKEQVKKDVVVTKKEEVNTLKKTKEQNRKKRVWEEISGGQSGSVPKGIANELNRFTANMRDFHYETPKVWNEIDINEPLSRSKNFPHWWQEHDIPAAELRERKLIDFSDKVYVAPLTTIGNLPWRRLLISLGADITCAEMSLASSLIDGANTEWAHLRRHPDEKIFGIQITAPKPYVSGRACEMIRDYCQVDFVDINMGCPLDTVCNNGMGAFLPTKIKKAESIVKSCLAVLPCAVTCKIRTGWTNDKRSAHTFVGFAQSWQVKGHSLNCVFIHGRSRNDRYSRLADWDYINTVASLQDDYAAPLPIIGNGDILTYHDYEMSRKTAPNTCNCAMLGRGAIIKPWLPTEIKEKRNWDVSAPERLEFLKTFVRYGLEHWGADETGIARTRRFLLEMLSFTCRYTPVGLLERLPQRIHDRPPRYYGRSDLETLLSSPAATDWVKISNMLLGPAPSDFSFQPKHASNSYAIPAAQSYSSSDADAVASSSTKGPMRDWG</sequence>
<dbReference type="EC" id="1.3.1.89" evidence="3"/>
<keyword evidence="5" id="KW-0288">FMN</keyword>
<comment type="similarity">
    <text evidence="2">Belongs to the Dus family. Dus3 subfamily.</text>
</comment>
<dbReference type="Pfam" id="PF01207">
    <property type="entry name" value="Dus"/>
    <property type="match status" value="1"/>
</dbReference>
<dbReference type="SUPFAM" id="SSF51395">
    <property type="entry name" value="FMN-linked oxidoreductases"/>
    <property type="match status" value="1"/>
</dbReference>
<name>A0A7S3JSM8_9STRA</name>
<dbReference type="Gene3D" id="3.20.20.70">
    <property type="entry name" value="Aldolase class I"/>
    <property type="match status" value="1"/>
</dbReference>
<gene>
    <name evidence="15" type="ORF">ALAG00032_LOCUS4397</name>
</gene>
<evidence type="ECO:0000256" key="8">
    <source>
        <dbReference type="ARBA" id="ARBA00023002"/>
    </source>
</evidence>
<dbReference type="InterPro" id="IPR013785">
    <property type="entry name" value="Aldolase_TIM"/>
</dbReference>
<evidence type="ECO:0000256" key="12">
    <source>
        <dbReference type="ARBA" id="ARBA00049513"/>
    </source>
</evidence>
<evidence type="ECO:0000256" key="13">
    <source>
        <dbReference type="SAM" id="MobiDB-lite"/>
    </source>
</evidence>
<keyword evidence="6" id="KW-0819">tRNA processing</keyword>
<dbReference type="InterPro" id="IPR035587">
    <property type="entry name" value="DUS-like_FMN-bd"/>
</dbReference>
<keyword evidence="4" id="KW-0285">Flavoprotein</keyword>
<dbReference type="CDD" id="cd02801">
    <property type="entry name" value="DUS_like_FMN"/>
    <property type="match status" value="1"/>
</dbReference>
<evidence type="ECO:0000313" key="15">
    <source>
        <dbReference type="EMBL" id="CAE0363656.1"/>
    </source>
</evidence>
<comment type="catalytic activity">
    <reaction evidence="12">
        <text>5,6-dihydrouridine(47) in tRNA + NADP(+) = uridine(47) in tRNA + NADPH + H(+)</text>
        <dbReference type="Rhea" id="RHEA:53360"/>
        <dbReference type="Rhea" id="RHEA-COMP:13539"/>
        <dbReference type="Rhea" id="RHEA-COMP:13540"/>
        <dbReference type="ChEBI" id="CHEBI:15378"/>
        <dbReference type="ChEBI" id="CHEBI:57783"/>
        <dbReference type="ChEBI" id="CHEBI:58349"/>
        <dbReference type="ChEBI" id="CHEBI:65315"/>
        <dbReference type="ChEBI" id="CHEBI:74443"/>
        <dbReference type="EC" id="1.3.1.89"/>
    </reaction>
    <physiologicalReaction direction="right-to-left" evidence="12">
        <dbReference type="Rhea" id="RHEA:53362"/>
    </physiologicalReaction>
</comment>
<evidence type="ECO:0000256" key="5">
    <source>
        <dbReference type="ARBA" id="ARBA00022643"/>
    </source>
</evidence>
<evidence type="ECO:0000256" key="11">
    <source>
        <dbReference type="ARBA" id="ARBA00049447"/>
    </source>
</evidence>